<dbReference type="PANTHER" id="PTHR21630:SF10">
    <property type="entry name" value="VENTRICULAR ZONE-EXPRESSED PH DOMAIN-CONTAINING PROTEIN HOMOLOG 1"/>
    <property type="match status" value="1"/>
</dbReference>
<comment type="subcellular location">
    <subcellularLocation>
        <location evidence="1">Cell membrane</location>
        <topology evidence="1">Peripheral membrane protein</topology>
        <orientation evidence="1">Cytoplasmic side</orientation>
    </subcellularLocation>
</comment>
<evidence type="ECO:0000256" key="3">
    <source>
        <dbReference type="ARBA" id="ARBA00022475"/>
    </source>
</evidence>
<evidence type="ECO:0000259" key="5">
    <source>
        <dbReference type="PROSITE" id="PS50003"/>
    </source>
</evidence>
<proteinExistence type="inferred from homology"/>
<evidence type="ECO:0000313" key="8">
    <source>
        <dbReference type="Proteomes" id="UP000014760"/>
    </source>
</evidence>
<evidence type="ECO:0000313" key="7">
    <source>
        <dbReference type="EnsemblMetazoa" id="CapteP168181"/>
    </source>
</evidence>
<dbReference type="GO" id="GO:0009966">
    <property type="term" value="P:regulation of signal transduction"/>
    <property type="evidence" value="ECO:0007669"/>
    <property type="project" value="TreeGrafter"/>
</dbReference>
<dbReference type="AlphaFoldDB" id="R7VLR8"/>
<dbReference type="SUPFAM" id="SSF48371">
    <property type="entry name" value="ARM repeat"/>
    <property type="match status" value="1"/>
</dbReference>
<protein>
    <recommendedName>
        <fullName evidence="5">PH domain-containing protein</fullName>
    </recommendedName>
</protein>
<reference evidence="7" key="3">
    <citation type="submission" date="2015-06" db="UniProtKB">
        <authorList>
            <consortium name="EnsemblMetazoa"/>
        </authorList>
    </citation>
    <scope>IDENTIFICATION</scope>
</reference>
<dbReference type="GO" id="GO:0005886">
    <property type="term" value="C:plasma membrane"/>
    <property type="evidence" value="ECO:0007669"/>
    <property type="project" value="UniProtKB-SubCell"/>
</dbReference>
<evidence type="ECO:0000256" key="4">
    <source>
        <dbReference type="ARBA" id="ARBA00023136"/>
    </source>
</evidence>
<dbReference type="GO" id="GO:0010314">
    <property type="term" value="F:phosphatidylinositol-5-phosphate binding"/>
    <property type="evidence" value="ECO:0007669"/>
    <property type="project" value="TreeGrafter"/>
</dbReference>
<feature type="domain" description="PH" evidence="5">
    <location>
        <begin position="693"/>
        <end position="790"/>
    </location>
</feature>
<dbReference type="HOGENOM" id="CLU_010394_0_0_1"/>
<keyword evidence="3" id="KW-1003">Cell membrane</keyword>
<gene>
    <name evidence="6" type="ORF">CAPTEDRAFT_168181</name>
</gene>
<dbReference type="Proteomes" id="UP000014760">
    <property type="component" value="Unassembled WGS sequence"/>
</dbReference>
<comment type="similarity">
    <text evidence="2">Belongs to the MELT/VEPH family.</text>
</comment>
<keyword evidence="8" id="KW-1185">Reference proteome</keyword>
<dbReference type="EMBL" id="KB291874">
    <property type="protein sequence ID" value="ELU18516.1"/>
    <property type="molecule type" value="Genomic_DNA"/>
</dbReference>
<dbReference type="OrthoDB" id="5869902at2759"/>
<dbReference type="InterPro" id="IPR039888">
    <property type="entry name" value="Melted-like"/>
</dbReference>
<accession>R7VLR8</accession>
<evidence type="ECO:0000256" key="2">
    <source>
        <dbReference type="ARBA" id="ARBA00010187"/>
    </source>
</evidence>
<dbReference type="SMART" id="SM00233">
    <property type="entry name" value="PH"/>
    <property type="match status" value="1"/>
</dbReference>
<dbReference type="InterPro" id="IPR001849">
    <property type="entry name" value="PH_domain"/>
</dbReference>
<dbReference type="FunCoup" id="R7VLR8">
    <property type="interactions" value="56"/>
</dbReference>
<dbReference type="EnsemblMetazoa" id="CapteT168181">
    <property type="protein sequence ID" value="CapteP168181"/>
    <property type="gene ID" value="CapteG168181"/>
</dbReference>
<dbReference type="InterPro" id="IPR011993">
    <property type="entry name" value="PH-like_dom_sf"/>
</dbReference>
<dbReference type="SUPFAM" id="SSF50729">
    <property type="entry name" value="PH domain-like"/>
    <property type="match status" value="1"/>
</dbReference>
<evidence type="ECO:0000256" key="1">
    <source>
        <dbReference type="ARBA" id="ARBA00004413"/>
    </source>
</evidence>
<organism evidence="6">
    <name type="scientific">Capitella teleta</name>
    <name type="common">Polychaete worm</name>
    <dbReference type="NCBI Taxonomy" id="283909"/>
    <lineage>
        <taxon>Eukaryota</taxon>
        <taxon>Metazoa</taxon>
        <taxon>Spiralia</taxon>
        <taxon>Lophotrochozoa</taxon>
        <taxon>Annelida</taxon>
        <taxon>Polychaeta</taxon>
        <taxon>Sedentaria</taxon>
        <taxon>Scolecida</taxon>
        <taxon>Capitellidae</taxon>
        <taxon>Capitella</taxon>
    </lineage>
</organism>
<dbReference type="EMBL" id="AMQN01003777">
    <property type="status" value="NOT_ANNOTATED_CDS"/>
    <property type="molecule type" value="Genomic_DNA"/>
</dbReference>
<sequence length="837" mass="93323">MHDLFAQVLREKDLSKAGDLFALDDQDIKAELSEVLKRIEEIAVSEEYSTSDNDQSVVEICITRVTSAIRETYSIEQHAAALVHLLESCLRRPLTPTSREAEPPHAKIASDILSTLFLNYSMPNVMEKALPVAIRFLQLSNKELNHNLSSYLSLAAIDNAKLLASQIHIILDSVIIQKNLRLSRVLPQIYSANKSPVQDQAGNLIHLLSECDMVEKSSILQLCSLVAQDKPHTLEPYIPLLCGHLSSTATASLVLHTFVSIAITNAESFVSHMVKLRTTVEQQPTTLESVAKIFGAVGCLNQAQGKESVVYLISQLEGTDNHTQPVLLHEIKSICKAFPNLLVTVMSGIAPYLQSGSVPARLLMQQLKDIKNASTSTREISPSKTFPSTASIHKKSKASVMSIPRETSSKVPSVVSVRDVAVNLSQGGVVRGPSLSYLQSSYPSNYSIKSSCVASNNNIPGSRPPSTLALSPLEEVRPSLTSTASIVTSVTTITRTTIAGSKAALDPGERRPISTPQAIPYRDAVQQFCEKHLEKIKKYIDTILLKLPLPIKATMEERNHKRRCRLHFMCLGREVHCLYQHNFFTHQTKNPRLWIHLMFLAIQARSPRAVSQQDPSVGNLKATWDTLRMESGNSFVRLVTSSFPTIKDQEFLLQELRSQRYFDVFEFNAVAKHWACFMCNHPERALGLLQDGLPSIAGQLKEKKGKWKAFKRWKTRYFTLSGAAITYSKTGQKTETLPISKIQSVKAVRKGMRDIPRAFEIFTRDETYVLKAKDGHDAEQWVQCLHIAVSKNQRTAEAGPEKVSELESMVQSWSNATRVNHRSRRAFGRILDSQTKL</sequence>
<evidence type="ECO:0000313" key="6">
    <source>
        <dbReference type="EMBL" id="ELU18516.1"/>
    </source>
</evidence>
<dbReference type="PROSITE" id="PS50003">
    <property type="entry name" value="PH_DOMAIN"/>
    <property type="match status" value="1"/>
</dbReference>
<name>R7VLR8_CAPTE</name>
<dbReference type="OMA" id="WIRIMLL"/>
<dbReference type="PANTHER" id="PTHR21630">
    <property type="entry name" value="VEPH-A/MELTED"/>
    <property type="match status" value="1"/>
</dbReference>
<dbReference type="InterPro" id="IPR016024">
    <property type="entry name" value="ARM-type_fold"/>
</dbReference>
<reference evidence="8" key="1">
    <citation type="submission" date="2012-12" db="EMBL/GenBank/DDBJ databases">
        <authorList>
            <person name="Hellsten U."/>
            <person name="Grimwood J."/>
            <person name="Chapman J.A."/>
            <person name="Shapiro H."/>
            <person name="Aerts A."/>
            <person name="Otillar R.P."/>
            <person name="Terry A.Y."/>
            <person name="Boore J.L."/>
            <person name="Simakov O."/>
            <person name="Marletaz F."/>
            <person name="Cho S.-J."/>
            <person name="Edsinger-Gonzales E."/>
            <person name="Havlak P."/>
            <person name="Kuo D.-H."/>
            <person name="Larsson T."/>
            <person name="Lv J."/>
            <person name="Arendt D."/>
            <person name="Savage R."/>
            <person name="Osoegawa K."/>
            <person name="de Jong P."/>
            <person name="Lindberg D.R."/>
            <person name="Seaver E.C."/>
            <person name="Weisblat D.A."/>
            <person name="Putnam N.H."/>
            <person name="Grigoriev I.V."/>
            <person name="Rokhsar D.S."/>
        </authorList>
    </citation>
    <scope>NUCLEOTIDE SEQUENCE</scope>
    <source>
        <strain evidence="8">I ESC-2004</strain>
    </source>
</reference>
<reference evidence="6 8" key="2">
    <citation type="journal article" date="2013" name="Nature">
        <title>Insights into bilaterian evolution from three spiralian genomes.</title>
        <authorList>
            <person name="Simakov O."/>
            <person name="Marletaz F."/>
            <person name="Cho S.J."/>
            <person name="Edsinger-Gonzales E."/>
            <person name="Havlak P."/>
            <person name="Hellsten U."/>
            <person name="Kuo D.H."/>
            <person name="Larsson T."/>
            <person name="Lv J."/>
            <person name="Arendt D."/>
            <person name="Savage R."/>
            <person name="Osoegawa K."/>
            <person name="de Jong P."/>
            <person name="Grimwood J."/>
            <person name="Chapman J.A."/>
            <person name="Shapiro H."/>
            <person name="Aerts A."/>
            <person name="Otillar R.P."/>
            <person name="Terry A.Y."/>
            <person name="Boore J.L."/>
            <person name="Grigoriev I.V."/>
            <person name="Lindberg D.R."/>
            <person name="Seaver E.C."/>
            <person name="Weisblat D.A."/>
            <person name="Putnam N.H."/>
            <person name="Rokhsar D.S."/>
        </authorList>
    </citation>
    <scope>NUCLEOTIDE SEQUENCE</scope>
    <source>
        <strain evidence="6 8">I ESC-2004</strain>
    </source>
</reference>
<dbReference type="Pfam" id="PF00169">
    <property type="entry name" value="PH"/>
    <property type="match status" value="1"/>
</dbReference>
<keyword evidence="4" id="KW-0472">Membrane</keyword>
<dbReference type="Gene3D" id="2.30.29.30">
    <property type="entry name" value="Pleckstrin-homology domain (PH domain)/Phosphotyrosine-binding domain (PTB)"/>
    <property type="match status" value="1"/>
</dbReference>